<reference evidence="6" key="1">
    <citation type="journal article" date="2017" name="Genome Announc.">
        <title>Draft Genome Sequence of Terrimicrobium sacchariphilum NM-5T, a Facultative Anaerobic Soil Bacterium of the Class Spartobacteria.</title>
        <authorList>
            <person name="Qiu Y.L."/>
            <person name="Tourlousse D.M."/>
            <person name="Matsuura N."/>
            <person name="Ohashi A."/>
            <person name="Sekiguchi Y."/>
        </authorList>
    </citation>
    <scope>NUCLEOTIDE SEQUENCE [LARGE SCALE GENOMIC DNA]</scope>
    <source>
        <strain evidence="6">NM-5</strain>
    </source>
</reference>
<dbReference type="CDD" id="cd10747">
    <property type="entry name" value="DnaJ_C"/>
    <property type="match status" value="1"/>
</dbReference>
<dbReference type="Gene3D" id="2.60.260.20">
    <property type="entry name" value="Urease metallochaperone UreE, N-terminal domain"/>
    <property type="match status" value="2"/>
</dbReference>
<evidence type="ECO:0000313" key="5">
    <source>
        <dbReference type="EMBL" id="GAT34181.1"/>
    </source>
</evidence>
<evidence type="ECO:0000313" key="6">
    <source>
        <dbReference type="Proteomes" id="UP000076023"/>
    </source>
</evidence>
<dbReference type="PANTHER" id="PTHR43096">
    <property type="entry name" value="DNAJ HOMOLOG 1, MITOCHONDRIAL-RELATED"/>
    <property type="match status" value="1"/>
</dbReference>
<proteinExistence type="predicted"/>
<dbReference type="InterPro" id="IPR001623">
    <property type="entry name" value="DnaJ_domain"/>
</dbReference>
<keyword evidence="1" id="KW-0963">Cytoplasm</keyword>
<gene>
    <name evidence="5" type="ORF">TSACC_22605</name>
</gene>
<keyword evidence="6" id="KW-1185">Reference proteome</keyword>
<dbReference type="EMBL" id="BDCO01000002">
    <property type="protein sequence ID" value="GAT34181.1"/>
    <property type="molecule type" value="Genomic_DNA"/>
</dbReference>
<keyword evidence="3" id="KW-0143">Chaperone</keyword>
<dbReference type="STRING" id="690879.TSACC_22605"/>
<dbReference type="Gene3D" id="1.10.287.110">
    <property type="entry name" value="DnaJ domain"/>
    <property type="match status" value="1"/>
</dbReference>
<evidence type="ECO:0000256" key="3">
    <source>
        <dbReference type="ARBA" id="ARBA00023186"/>
    </source>
</evidence>
<sequence>MPVQFRDYYQTLGVSKTSTQDEIKSAFRKLARKFHPDTAEDKKTAEEKFKEINEAYEVLGDPEKRAKYDELGANWQQGGYAPPPQGQTWQQAYGRGGDAGGAEFHFGGTGFSDFFEQMFGGRRGGGFSRGFSGGYDFDDGPSRGQDVEADLLVSLEEAFHGSTRQISFRRGDTGKIQTYTVKIPRGVREGQRIRLAGQGSEGQGGGESGDLYLRIKFQKHPDYEVQGEDLVYELEIPAYDAVLGADVELPTLEGRARLHVPPGTQSGQRFRLSGKGLPGRGGARGNFYAVASITVPKNPSDAEKAIWKQLADLSR</sequence>
<dbReference type="AlphaFoldDB" id="A0A146G9R7"/>
<dbReference type="InterPro" id="IPR036869">
    <property type="entry name" value="J_dom_sf"/>
</dbReference>
<organism evidence="5 6">
    <name type="scientific">Terrimicrobium sacchariphilum</name>
    <dbReference type="NCBI Taxonomy" id="690879"/>
    <lineage>
        <taxon>Bacteria</taxon>
        <taxon>Pseudomonadati</taxon>
        <taxon>Verrucomicrobiota</taxon>
        <taxon>Terrimicrobiia</taxon>
        <taxon>Terrimicrobiales</taxon>
        <taxon>Terrimicrobiaceae</taxon>
        <taxon>Terrimicrobium</taxon>
    </lineage>
</organism>
<dbReference type="GO" id="GO:0051082">
    <property type="term" value="F:unfolded protein binding"/>
    <property type="evidence" value="ECO:0007669"/>
    <property type="project" value="InterPro"/>
</dbReference>
<dbReference type="PRINTS" id="PR00625">
    <property type="entry name" value="JDOMAIN"/>
</dbReference>
<dbReference type="GO" id="GO:0003677">
    <property type="term" value="F:DNA binding"/>
    <property type="evidence" value="ECO:0007669"/>
    <property type="project" value="UniProtKB-KW"/>
</dbReference>
<dbReference type="FunFam" id="2.60.260.20:FF:000008">
    <property type="entry name" value="Curved DNA-binding protein"/>
    <property type="match status" value="1"/>
</dbReference>
<dbReference type="RefSeq" id="WP_075079832.1">
    <property type="nucleotide sequence ID" value="NZ_BDCO01000002.1"/>
</dbReference>
<dbReference type="InterPro" id="IPR018253">
    <property type="entry name" value="DnaJ_domain_CS"/>
</dbReference>
<dbReference type="PROSITE" id="PS00636">
    <property type="entry name" value="DNAJ_1"/>
    <property type="match status" value="1"/>
</dbReference>
<protein>
    <submittedName>
        <fullName evidence="5">Curved DNA-binding protein</fullName>
    </submittedName>
</protein>
<dbReference type="PANTHER" id="PTHR43096:SF52">
    <property type="entry name" value="DNAJ HOMOLOG 1, MITOCHONDRIAL-RELATED"/>
    <property type="match status" value="1"/>
</dbReference>
<comment type="caution">
    <text evidence="5">The sequence shown here is derived from an EMBL/GenBank/DDBJ whole genome shotgun (WGS) entry which is preliminary data.</text>
</comment>
<dbReference type="PROSITE" id="PS50076">
    <property type="entry name" value="DNAJ_2"/>
    <property type="match status" value="1"/>
</dbReference>
<dbReference type="Pfam" id="PF01556">
    <property type="entry name" value="DnaJ_C"/>
    <property type="match status" value="1"/>
</dbReference>
<dbReference type="GO" id="GO:0005737">
    <property type="term" value="C:cytoplasm"/>
    <property type="evidence" value="ECO:0007669"/>
    <property type="project" value="TreeGrafter"/>
</dbReference>
<dbReference type="SUPFAM" id="SSF46565">
    <property type="entry name" value="Chaperone J-domain"/>
    <property type="match status" value="1"/>
</dbReference>
<dbReference type="OrthoDB" id="9779889at2"/>
<dbReference type="InterPro" id="IPR008971">
    <property type="entry name" value="HSP40/DnaJ_pept-bd"/>
</dbReference>
<keyword evidence="2 5" id="KW-0238">DNA-binding</keyword>
<dbReference type="SMART" id="SM00271">
    <property type="entry name" value="DnaJ"/>
    <property type="match status" value="1"/>
</dbReference>
<dbReference type="SUPFAM" id="SSF49493">
    <property type="entry name" value="HSP40/DnaJ peptide-binding domain"/>
    <property type="match status" value="2"/>
</dbReference>
<dbReference type="FunCoup" id="A0A146G9R7">
    <property type="interactions" value="125"/>
</dbReference>
<dbReference type="GO" id="GO:0042026">
    <property type="term" value="P:protein refolding"/>
    <property type="evidence" value="ECO:0007669"/>
    <property type="project" value="TreeGrafter"/>
</dbReference>
<evidence type="ECO:0000256" key="2">
    <source>
        <dbReference type="ARBA" id="ARBA00023125"/>
    </source>
</evidence>
<dbReference type="FunFam" id="2.60.260.20:FF:000013">
    <property type="entry name" value="DnaJ subfamily B member 11"/>
    <property type="match status" value="1"/>
</dbReference>
<dbReference type="Proteomes" id="UP000076023">
    <property type="component" value="Unassembled WGS sequence"/>
</dbReference>
<dbReference type="InterPro" id="IPR002939">
    <property type="entry name" value="DnaJ_C"/>
</dbReference>
<accession>A0A146G9R7</accession>
<name>A0A146G9R7_TERSA</name>
<evidence type="ECO:0000259" key="4">
    <source>
        <dbReference type="PROSITE" id="PS50076"/>
    </source>
</evidence>
<dbReference type="CDD" id="cd06257">
    <property type="entry name" value="DnaJ"/>
    <property type="match status" value="1"/>
</dbReference>
<feature type="domain" description="J" evidence="4">
    <location>
        <begin position="7"/>
        <end position="72"/>
    </location>
</feature>
<dbReference type="InParanoid" id="A0A146G9R7"/>
<evidence type="ECO:0000256" key="1">
    <source>
        <dbReference type="ARBA" id="ARBA00022490"/>
    </source>
</evidence>
<dbReference type="Pfam" id="PF00226">
    <property type="entry name" value="DnaJ"/>
    <property type="match status" value="1"/>
</dbReference>